<dbReference type="AlphaFoldDB" id="A0A2M8ZBI3"/>
<dbReference type="RefSeq" id="WP_100307019.1">
    <property type="nucleotide sequence ID" value="NZ_PGET01000001.1"/>
</dbReference>
<name>A0A2M8ZBI3_9FIRM</name>
<dbReference type="OrthoDB" id="9772442at2"/>
<accession>A0A2M8ZBI3</accession>
<comment type="caution">
    <text evidence="1">The sequence shown here is derived from an EMBL/GenBank/DDBJ whole genome shotgun (WGS) entry which is preliminary data.</text>
</comment>
<evidence type="ECO:0000313" key="2">
    <source>
        <dbReference type="Proteomes" id="UP000231092"/>
    </source>
</evidence>
<proteinExistence type="predicted"/>
<gene>
    <name evidence="1" type="ORF">H171_4431</name>
</gene>
<evidence type="ECO:0008006" key="3">
    <source>
        <dbReference type="Google" id="ProtNLM"/>
    </source>
</evidence>
<protein>
    <recommendedName>
        <fullName evidence="3">Lipoprotein</fullName>
    </recommendedName>
</protein>
<dbReference type="Proteomes" id="UP000231092">
    <property type="component" value="Unassembled WGS sequence"/>
</dbReference>
<evidence type="ECO:0000313" key="1">
    <source>
        <dbReference type="EMBL" id="PJJ30814.1"/>
    </source>
</evidence>
<dbReference type="EMBL" id="PGET01000001">
    <property type="protein sequence ID" value="PJJ30814.1"/>
    <property type="molecule type" value="Genomic_DNA"/>
</dbReference>
<reference evidence="1 2" key="1">
    <citation type="submission" date="2017-11" db="EMBL/GenBank/DDBJ databases">
        <title>Understudied soil microbes with underappreciated capabilities: Untangling the Clostridium saccharolyticum group.</title>
        <authorList>
            <person name="Leschine S."/>
        </authorList>
    </citation>
    <scope>NUCLEOTIDE SEQUENCE [LARGE SCALE GENOMIC DNA]</scope>
    <source>
        <strain evidence="1 2">18A</strain>
    </source>
</reference>
<dbReference type="PROSITE" id="PS51257">
    <property type="entry name" value="PROKAR_LIPOPROTEIN"/>
    <property type="match status" value="1"/>
</dbReference>
<sequence length="330" mass="36275">MNKKMLFTIITTSLLIVGCGKNTSTNHLQQNEMPSLETSAEYSVTTESQEESIPITATTAATTAASTIETIDYKRYLKKTWVRNTDTDFPDNGGVCILISKIEDGKIQGEVSVVGNAPAYNMDDAELEGTIINNTAECQLVNDSRGNKGTVELLLKPDNTIEATITITEKSEDSVMRLPEGTFEFTPYNLKNVNGFELTKDQTFMVDLNSWGNVKFVSGKLTGGDHIPVEFYLTNEEGDILYNFNAVLPYSVDVKAVSFQDVNKDRLKDIIIIVEDNYGGASGEPLAAVYLQEADGSFTNDNELNQEINDSGSNKDISTIASYLSSKFLR</sequence>
<organism evidence="1 2">
    <name type="scientific">[Clostridium] celerecrescens 18A</name>
    <dbReference type="NCBI Taxonomy" id="1286362"/>
    <lineage>
        <taxon>Bacteria</taxon>
        <taxon>Bacillati</taxon>
        <taxon>Bacillota</taxon>
        <taxon>Clostridia</taxon>
        <taxon>Lachnospirales</taxon>
        <taxon>Lachnospiraceae</taxon>
        <taxon>Lacrimispora</taxon>
    </lineage>
</organism>